<keyword evidence="2" id="KW-0378">Hydrolase</keyword>
<dbReference type="Proteomes" id="UP000183685">
    <property type="component" value="Unassembled WGS sequence"/>
</dbReference>
<dbReference type="PANTHER" id="PTHR40841">
    <property type="entry name" value="SIDEROPHORE TRIACETYLFUSARININE C ESTERASE"/>
    <property type="match status" value="1"/>
</dbReference>
<feature type="signal peptide" evidence="3">
    <location>
        <begin position="1"/>
        <end position="25"/>
    </location>
</feature>
<dbReference type="InterPro" id="IPR029058">
    <property type="entry name" value="AB_hydrolase_fold"/>
</dbReference>
<sequence length="286" mass="31590">MPRFITCWRTIACLVCLLLAVPSQAEQTVQHDPVVIGHGFDLQTKVLGQTRRINVYLPPSYEGGDKAYPVLYMPDGGVREDFIHIAGIASLAADYRKIREFILVGVENIDRYHDLLPPSATEIEFDRLKTAGGSDAFRTFLKDELIPYVNDHYRTTSERALMGESAAGLFVLETFLKDPALFSGYVAVSPSLWWDDQALAKEAPALIRANPAPKGTHLFLTIGNEGQFGAEGAAMREGTDMLAEALRAANPKGLNWTYAPMEQESHGTIFHPAALKAIRRIFATPE</sequence>
<dbReference type="Pfam" id="PF00756">
    <property type="entry name" value="Esterase"/>
    <property type="match status" value="1"/>
</dbReference>
<comment type="similarity">
    <text evidence="1">Belongs to the esterase D family.</text>
</comment>
<dbReference type="Gene3D" id="3.40.50.1820">
    <property type="entry name" value="alpha/beta hydrolase"/>
    <property type="match status" value="1"/>
</dbReference>
<evidence type="ECO:0000313" key="4">
    <source>
        <dbReference type="EMBL" id="SDE03040.1"/>
    </source>
</evidence>
<dbReference type="GO" id="GO:0016788">
    <property type="term" value="F:hydrolase activity, acting on ester bonds"/>
    <property type="evidence" value="ECO:0007669"/>
    <property type="project" value="TreeGrafter"/>
</dbReference>
<gene>
    <name evidence="4" type="ORF">SAMN04488071_1850</name>
</gene>
<dbReference type="OrthoDB" id="5523653at2"/>
<evidence type="ECO:0000313" key="5">
    <source>
        <dbReference type="Proteomes" id="UP000183685"/>
    </source>
</evidence>
<feature type="chain" id="PRO_5010175871" description="Esterase" evidence="3">
    <location>
        <begin position="26"/>
        <end position="286"/>
    </location>
</feature>
<evidence type="ECO:0000256" key="3">
    <source>
        <dbReference type="SAM" id="SignalP"/>
    </source>
</evidence>
<reference evidence="4 5" key="1">
    <citation type="submission" date="2016-10" db="EMBL/GenBank/DDBJ databases">
        <authorList>
            <person name="de Groot N.N."/>
        </authorList>
    </citation>
    <scope>NUCLEOTIDE SEQUENCE [LARGE SCALE GENOMIC DNA]</scope>
    <source>
        <strain evidence="4 5">CGMCC 1.9109</strain>
    </source>
</reference>
<dbReference type="AlphaFoldDB" id="A0A1G6ZKJ0"/>
<dbReference type="InterPro" id="IPR000801">
    <property type="entry name" value="Esterase-like"/>
</dbReference>
<dbReference type="SUPFAM" id="SSF53474">
    <property type="entry name" value="alpha/beta-Hydrolases"/>
    <property type="match status" value="1"/>
</dbReference>
<evidence type="ECO:0000256" key="1">
    <source>
        <dbReference type="ARBA" id="ARBA00005622"/>
    </source>
</evidence>
<dbReference type="STRING" id="637679.GCA_001550055_02005"/>
<dbReference type="RefSeq" id="WP_068304483.1">
    <property type="nucleotide sequence ID" value="NZ_FNAK01000004.1"/>
</dbReference>
<dbReference type="InterPro" id="IPR052558">
    <property type="entry name" value="Siderophore_Hydrolase_D"/>
</dbReference>
<organism evidence="4 5">
    <name type="scientific">Kordiimonas lacus</name>
    <dbReference type="NCBI Taxonomy" id="637679"/>
    <lineage>
        <taxon>Bacteria</taxon>
        <taxon>Pseudomonadati</taxon>
        <taxon>Pseudomonadota</taxon>
        <taxon>Alphaproteobacteria</taxon>
        <taxon>Kordiimonadales</taxon>
        <taxon>Kordiimonadaceae</taxon>
        <taxon>Kordiimonas</taxon>
    </lineage>
</organism>
<protein>
    <recommendedName>
        <fullName evidence="6">Esterase</fullName>
    </recommendedName>
</protein>
<keyword evidence="3" id="KW-0732">Signal</keyword>
<evidence type="ECO:0008006" key="6">
    <source>
        <dbReference type="Google" id="ProtNLM"/>
    </source>
</evidence>
<keyword evidence="5" id="KW-1185">Reference proteome</keyword>
<dbReference type="EMBL" id="FNAK01000004">
    <property type="protein sequence ID" value="SDE03040.1"/>
    <property type="molecule type" value="Genomic_DNA"/>
</dbReference>
<accession>A0A1G6ZKJ0</accession>
<evidence type="ECO:0000256" key="2">
    <source>
        <dbReference type="ARBA" id="ARBA00022801"/>
    </source>
</evidence>
<proteinExistence type="inferred from homology"/>
<name>A0A1G6ZKJ0_9PROT</name>
<dbReference type="PANTHER" id="PTHR40841:SF2">
    <property type="entry name" value="SIDEROPHORE-DEGRADING ESTERASE (EUROFUNG)"/>
    <property type="match status" value="1"/>
</dbReference>